<dbReference type="Pfam" id="PF12399">
    <property type="entry name" value="BCA_ABC_TP_C"/>
    <property type="match status" value="1"/>
</dbReference>
<keyword evidence="8 9" id="KW-0472">Membrane</keyword>
<evidence type="ECO:0000256" key="8">
    <source>
        <dbReference type="ARBA" id="ARBA00023136"/>
    </source>
</evidence>
<dbReference type="SUPFAM" id="SSF52540">
    <property type="entry name" value="P-loop containing nucleoside triphosphate hydrolases"/>
    <property type="match status" value="1"/>
</dbReference>
<dbReference type="InterPro" id="IPR001851">
    <property type="entry name" value="ABC_transp_permease"/>
</dbReference>
<reference evidence="11 12" key="1">
    <citation type="submission" date="2024-07" db="EMBL/GenBank/DDBJ databases">
        <authorList>
            <person name="Lee S."/>
            <person name="Kang M."/>
        </authorList>
    </citation>
    <scope>NUCLEOTIDE SEQUENCE [LARGE SCALE GENOMIC DNA]</scope>
    <source>
        <strain evidence="11 12">DS6</strain>
    </source>
</reference>
<keyword evidence="4 9" id="KW-0812">Transmembrane</keyword>
<name>A0ABV3T0Q3_9ACTN</name>
<evidence type="ECO:0000256" key="1">
    <source>
        <dbReference type="ARBA" id="ARBA00004651"/>
    </source>
</evidence>
<feature type="domain" description="ABC transporter" evidence="10">
    <location>
        <begin position="648"/>
        <end position="891"/>
    </location>
</feature>
<evidence type="ECO:0000256" key="7">
    <source>
        <dbReference type="ARBA" id="ARBA00022989"/>
    </source>
</evidence>
<comment type="subcellular location">
    <subcellularLocation>
        <location evidence="1">Cell membrane</location>
        <topology evidence="1">Multi-pass membrane protein</topology>
    </subcellularLocation>
</comment>
<feature type="transmembrane region" description="Helical" evidence="9">
    <location>
        <begin position="301"/>
        <end position="322"/>
    </location>
</feature>
<dbReference type="Pfam" id="PF00005">
    <property type="entry name" value="ABC_tran"/>
    <property type="match status" value="1"/>
</dbReference>
<dbReference type="PANTHER" id="PTHR45772">
    <property type="entry name" value="CONSERVED COMPONENT OF ABC TRANSPORTER FOR NATURAL AMINO ACIDS-RELATED"/>
    <property type="match status" value="1"/>
</dbReference>
<dbReference type="InterPro" id="IPR027417">
    <property type="entry name" value="P-loop_NTPase"/>
</dbReference>
<feature type="transmembrane region" description="Helical" evidence="9">
    <location>
        <begin position="454"/>
        <end position="474"/>
    </location>
</feature>
<feature type="transmembrane region" description="Helical" evidence="9">
    <location>
        <begin position="63"/>
        <end position="83"/>
    </location>
</feature>
<keyword evidence="12" id="KW-1185">Reference proteome</keyword>
<dbReference type="CDD" id="cd06582">
    <property type="entry name" value="TM_PBP1_LivH_like"/>
    <property type="match status" value="1"/>
</dbReference>
<keyword evidence="5" id="KW-0547">Nucleotide-binding</keyword>
<dbReference type="EMBL" id="JBFPJR010000019">
    <property type="protein sequence ID" value="MEX0428370.1"/>
    <property type="molecule type" value="Genomic_DNA"/>
</dbReference>
<evidence type="ECO:0000313" key="11">
    <source>
        <dbReference type="EMBL" id="MEX0428370.1"/>
    </source>
</evidence>
<feature type="transmembrane region" description="Helical" evidence="9">
    <location>
        <begin position="34"/>
        <end position="51"/>
    </location>
</feature>
<keyword evidence="7 9" id="KW-1133">Transmembrane helix</keyword>
<evidence type="ECO:0000256" key="5">
    <source>
        <dbReference type="ARBA" id="ARBA00022741"/>
    </source>
</evidence>
<evidence type="ECO:0000256" key="3">
    <source>
        <dbReference type="ARBA" id="ARBA00022475"/>
    </source>
</evidence>
<evidence type="ECO:0000313" key="12">
    <source>
        <dbReference type="Proteomes" id="UP001556631"/>
    </source>
</evidence>
<dbReference type="Proteomes" id="UP001556631">
    <property type="component" value="Unassembled WGS sequence"/>
</dbReference>
<feature type="transmembrane region" description="Helical" evidence="9">
    <location>
        <begin position="6"/>
        <end position="29"/>
    </location>
</feature>
<evidence type="ECO:0000259" key="10">
    <source>
        <dbReference type="PROSITE" id="PS50893"/>
    </source>
</evidence>
<feature type="transmembrane region" description="Helical" evidence="9">
    <location>
        <begin position="495"/>
        <end position="524"/>
    </location>
</feature>
<dbReference type="PROSITE" id="PS50893">
    <property type="entry name" value="ABC_TRANSPORTER_2"/>
    <property type="match status" value="1"/>
</dbReference>
<dbReference type="InterPro" id="IPR032823">
    <property type="entry name" value="BCA_ABC_TP_C"/>
</dbReference>
<dbReference type="RefSeq" id="WP_367994342.1">
    <property type="nucleotide sequence ID" value="NZ_JBFPJR010000019.1"/>
</dbReference>
<keyword evidence="6 11" id="KW-0067">ATP-binding</keyword>
<evidence type="ECO:0000256" key="2">
    <source>
        <dbReference type="ARBA" id="ARBA00022448"/>
    </source>
</evidence>
<feature type="transmembrane region" description="Helical" evidence="9">
    <location>
        <begin position="377"/>
        <end position="398"/>
    </location>
</feature>
<dbReference type="InterPro" id="IPR003593">
    <property type="entry name" value="AAA+_ATPase"/>
</dbReference>
<dbReference type="Gene3D" id="3.40.50.300">
    <property type="entry name" value="P-loop containing nucleotide triphosphate hydrolases"/>
    <property type="match status" value="1"/>
</dbReference>
<keyword evidence="3" id="KW-1003">Cell membrane</keyword>
<dbReference type="InterPro" id="IPR043428">
    <property type="entry name" value="LivM-like"/>
</dbReference>
<dbReference type="Pfam" id="PF02653">
    <property type="entry name" value="BPD_transp_2"/>
    <property type="match status" value="2"/>
</dbReference>
<keyword evidence="2" id="KW-0813">Transport</keyword>
<feature type="transmembrane region" description="Helical" evidence="9">
    <location>
        <begin position="581"/>
        <end position="599"/>
    </location>
</feature>
<evidence type="ECO:0000256" key="6">
    <source>
        <dbReference type="ARBA" id="ARBA00022840"/>
    </source>
</evidence>
<comment type="caution">
    <text evidence="11">The sequence shown here is derived from an EMBL/GenBank/DDBJ whole genome shotgun (WGS) entry which is preliminary data.</text>
</comment>
<feature type="transmembrane region" description="Helical" evidence="9">
    <location>
        <begin position="95"/>
        <end position="113"/>
    </location>
</feature>
<feature type="transmembrane region" description="Helical" evidence="9">
    <location>
        <begin position="133"/>
        <end position="159"/>
    </location>
</feature>
<dbReference type="CDD" id="cd06581">
    <property type="entry name" value="TM_PBP1_LivM_like"/>
    <property type="match status" value="1"/>
</dbReference>
<sequence>MSTFLLFVILGAGSGALYGLGSLGIVLVFRGSGVINFASGAIGMVGTFLFWELADQAGVPRGLALVAGVAASAALGFLTHLLLLPLRNASQLTRVVLTLSLLVGLSGIVGLRYPAGNSYTVGSLFPTSSVSILGARVGANLLLTIVAAVALTAVLGWFYRRTRFGLATSAVAENPAAVATLGWSPLKLAGANWALGGALAGLTGILLAPIGGLTVGLATSLLLPALAAAVLGNFQSFPLALAGGIAIGVVQGLLQGYMESTSVAASVPFFAILLVVILRGRSLPLRSYVGERLPRVTSGRISPVKLLITLAVVVPLILWVLPMSWIGAVTYTAIGAVLLLSIVVVTGFAGQISLAQWTIAGTGGLVCATLLEHGMPFVPAMVVGTLTGLPVGLVVGAAALRARGLSLAIATLALSVCLINLVLSNNAVNGGSGGLPVGYFAPFGFDLDATMFPIRYALFVVGVLVVVGLAVSNLRRGRAGRRMLAVRANERAAAALGVGVAGTKLAAFCIGAMIASLGGVLTILKFPTALFQQFDSLTSITLVSSGVFGGIGYSSGAAVGAAGTSGGVGAQLLDLISSNNVQYLTALMGVLTIVVIMTSPDGVVPAQLRQNAAIGRKVLGRRYRPARPKPVALAEGIPTHRGRRDVVLSVEGLSVTFGGVKALTDVSFALRGGEVLGVIGPNGAGKTTAIDTITGFTVPAAGSIRLNGDSVTAWSARRRSRLGIGRAFQSLELFEDMTVQENLLVACDDGAPSAWLRDMVWPGRPVLSAVATDAIRQFGLENVLTERPDELPYGKRRLLAIVRAIAADPDVLLLDEPAAGLDERERTELEGVIRSLADDWGMAVLLVEHDVRLVTAVSDHMIALDFGRVVASGTPDEVRNDPTVRRAYLGVDEAETAEPDGVSSPEEAVALTLGIEPTPALVKEGEA</sequence>
<gene>
    <name evidence="11" type="ORF">AB3X52_12130</name>
</gene>
<dbReference type="SMART" id="SM00382">
    <property type="entry name" value="AAA"/>
    <property type="match status" value="1"/>
</dbReference>
<feature type="transmembrane region" description="Helical" evidence="9">
    <location>
        <begin position="263"/>
        <end position="280"/>
    </location>
</feature>
<evidence type="ECO:0000256" key="4">
    <source>
        <dbReference type="ARBA" id="ARBA00022692"/>
    </source>
</evidence>
<evidence type="ECO:0000256" key="9">
    <source>
        <dbReference type="SAM" id="Phobius"/>
    </source>
</evidence>
<feature type="transmembrane region" description="Helical" evidence="9">
    <location>
        <begin position="188"/>
        <end position="207"/>
    </location>
</feature>
<dbReference type="GO" id="GO:0005524">
    <property type="term" value="F:ATP binding"/>
    <property type="evidence" value="ECO:0007669"/>
    <property type="project" value="UniProtKB-KW"/>
</dbReference>
<dbReference type="CDD" id="cd03219">
    <property type="entry name" value="ABC_Mj1267_LivG_branched"/>
    <property type="match status" value="1"/>
</dbReference>
<feature type="transmembrane region" description="Helical" evidence="9">
    <location>
        <begin position="405"/>
        <end position="423"/>
    </location>
</feature>
<accession>A0ABV3T0Q3</accession>
<protein>
    <submittedName>
        <fullName evidence="11">ATP-binding cassette domain-containing protein</fullName>
    </submittedName>
</protein>
<organism evidence="11 12">
    <name type="scientific">Nocardioides eburneus</name>
    <dbReference type="NCBI Taxonomy" id="3231482"/>
    <lineage>
        <taxon>Bacteria</taxon>
        <taxon>Bacillati</taxon>
        <taxon>Actinomycetota</taxon>
        <taxon>Actinomycetes</taxon>
        <taxon>Propionibacteriales</taxon>
        <taxon>Nocardioidaceae</taxon>
        <taxon>Nocardioides</taxon>
    </lineage>
</organism>
<proteinExistence type="predicted"/>
<dbReference type="InterPro" id="IPR003439">
    <property type="entry name" value="ABC_transporter-like_ATP-bd"/>
</dbReference>
<dbReference type="InterPro" id="IPR051120">
    <property type="entry name" value="ABC_AA/LPS_Transport"/>
</dbReference>
<feature type="transmembrane region" description="Helical" evidence="9">
    <location>
        <begin position="328"/>
        <end position="349"/>
    </location>
</feature>